<protein>
    <submittedName>
        <fullName evidence="5">Cell envelope biogenesis protein OmpA</fullName>
    </submittedName>
</protein>
<dbReference type="InterPro" id="IPR050330">
    <property type="entry name" value="Bact_OuterMem_StrucFunc"/>
</dbReference>
<dbReference type="SUPFAM" id="SSF103088">
    <property type="entry name" value="OmpA-like"/>
    <property type="match status" value="1"/>
</dbReference>
<dbReference type="Gene3D" id="3.30.1330.60">
    <property type="entry name" value="OmpA-like domain"/>
    <property type="match status" value="1"/>
</dbReference>
<feature type="domain" description="OmpA-like" evidence="4">
    <location>
        <begin position="154"/>
        <end position="276"/>
    </location>
</feature>
<dbReference type="AlphaFoldDB" id="A0A2I2M7Q7"/>
<evidence type="ECO:0000259" key="4">
    <source>
        <dbReference type="PROSITE" id="PS51123"/>
    </source>
</evidence>
<gene>
    <name evidence="5" type="ORF">TNO010_220015</name>
</gene>
<evidence type="ECO:0000256" key="3">
    <source>
        <dbReference type="SAM" id="SignalP"/>
    </source>
</evidence>
<evidence type="ECO:0000256" key="2">
    <source>
        <dbReference type="SAM" id="Coils"/>
    </source>
</evidence>
<name>A0A2I2M7Q7_9FLAO</name>
<dbReference type="PANTHER" id="PTHR30329">
    <property type="entry name" value="STATOR ELEMENT OF FLAGELLAR MOTOR COMPLEX"/>
    <property type="match status" value="1"/>
</dbReference>
<proteinExistence type="predicted"/>
<organism evidence="5 6">
    <name type="scientific">Tenacibaculum finnmarkense genomovar ulcerans</name>
    <dbReference type="NCBI Taxonomy" id="2781388"/>
    <lineage>
        <taxon>Bacteria</taxon>
        <taxon>Pseudomonadati</taxon>
        <taxon>Bacteroidota</taxon>
        <taxon>Flavobacteriia</taxon>
        <taxon>Flavobacteriales</taxon>
        <taxon>Flavobacteriaceae</taxon>
        <taxon>Tenacibaculum</taxon>
        <taxon>Tenacibaculum finnmarkense</taxon>
    </lineage>
</organism>
<dbReference type="EMBL" id="OENE01000015">
    <property type="protein sequence ID" value="SOU88579.1"/>
    <property type="molecule type" value="Genomic_DNA"/>
</dbReference>
<feature type="signal peptide" evidence="3">
    <location>
        <begin position="1"/>
        <end position="20"/>
    </location>
</feature>
<keyword evidence="2" id="KW-0175">Coiled coil</keyword>
<evidence type="ECO:0000313" key="5">
    <source>
        <dbReference type="EMBL" id="SOU88579.1"/>
    </source>
</evidence>
<dbReference type="PANTHER" id="PTHR30329:SF21">
    <property type="entry name" value="LIPOPROTEIN YIAD-RELATED"/>
    <property type="match status" value="1"/>
</dbReference>
<accession>A0A2I2M7Q7</accession>
<evidence type="ECO:0000256" key="1">
    <source>
        <dbReference type="PROSITE-ProRule" id="PRU00473"/>
    </source>
</evidence>
<reference evidence="5 6" key="1">
    <citation type="submission" date="2017-11" db="EMBL/GenBank/DDBJ databases">
        <authorList>
            <person name="Duchaud E."/>
        </authorList>
    </citation>
    <scope>NUCLEOTIDE SEQUENCE [LARGE SCALE GENOMIC DNA]</scope>
    <source>
        <strain evidence="5 6">TNO010</strain>
    </source>
</reference>
<dbReference type="GO" id="GO:0016020">
    <property type="term" value="C:membrane"/>
    <property type="evidence" value="ECO:0007669"/>
    <property type="project" value="UniProtKB-UniRule"/>
</dbReference>
<dbReference type="InterPro" id="IPR036737">
    <property type="entry name" value="OmpA-like_sf"/>
</dbReference>
<dbReference type="PROSITE" id="PS51257">
    <property type="entry name" value="PROKAR_LIPOPROTEIN"/>
    <property type="match status" value="1"/>
</dbReference>
<dbReference type="Proteomes" id="UP000490060">
    <property type="component" value="Unassembled WGS sequence"/>
</dbReference>
<feature type="chain" id="PRO_5014175434" evidence="3">
    <location>
        <begin position="21"/>
        <end position="291"/>
    </location>
</feature>
<dbReference type="Pfam" id="PF00691">
    <property type="entry name" value="OmpA"/>
    <property type="match status" value="1"/>
</dbReference>
<sequence>MKKVMKKVSVLAAVSVLATACVSKKKYVQLEQQYKATQGTLQKTTLEKEALTAKFAKIENRVAIYNTKINSLRGINSGLRKQNDIKLDMVEGAVISNDMKIKMRKTLENVDATELANAKTLKDSMNLAVSYQLKKSINVSELENSDDINVNIDKTVVMISISDKMLFKTASYNVNRNAYKTLKKLADIIKSEPSMDVMIEGHTDSRGIHNEVIKDNWDLSVKRATSIVRILENKYKVNASRLIASGRGSSLPLVDNKTSANRARNRRTKIIILPNLNKFFGLMASEEVIQP</sequence>
<dbReference type="CDD" id="cd07185">
    <property type="entry name" value="OmpA_C-like"/>
    <property type="match status" value="1"/>
</dbReference>
<evidence type="ECO:0000313" key="6">
    <source>
        <dbReference type="Proteomes" id="UP000490060"/>
    </source>
</evidence>
<keyword evidence="1" id="KW-0472">Membrane</keyword>
<feature type="coiled-coil region" evidence="2">
    <location>
        <begin position="27"/>
        <end position="61"/>
    </location>
</feature>
<keyword evidence="3" id="KW-0732">Signal</keyword>
<dbReference type="PROSITE" id="PS51123">
    <property type="entry name" value="OMPA_2"/>
    <property type="match status" value="1"/>
</dbReference>
<dbReference type="InterPro" id="IPR006665">
    <property type="entry name" value="OmpA-like"/>
</dbReference>